<keyword evidence="2" id="KW-1185">Reference proteome</keyword>
<name>A0A9W9JJV3_9EURO</name>
<dbReference type="OrthoDB" id="5546453at2759"/>
<evidence type="ECO:0000313" key="2">
    <source>
        <dbReference type="Proteomes" id="UP001150942"/>
    </source>
</evidence>
<reference evidence="1" key="1">
    <citation type="submission" date="2022-11" db="EMBL/GenBank/DDBJ databases">
        <authorList>
            <person name="Petersen C."/>
        </authorList>
    </citation>
    <scope>NUCLEOTIDE SEQUENCE</scope>
    <source>
        <strain evidence="1">IBT 20477</strain>
    </source>
</reference>
<comment type="caution">
    <text evidence="1">The sequence shown here is derived from an EMBL/GenBank/DDBJ whole genome shotgun (WGS) entry which is preliminary data.</text>
</comment>
<protein>
    <submittedName>
        <fullName evidence="1">Uncharacterized protein</fullName>
    </submittedName>
</protein>
<proteinExistence type="predicted"/>
<reference evidence="1" key="2">
    <citation type="journal article" date="2023" name="IMA Fungus">
        <title>Comparative genomic study of the Penicillium genus elucidates a diverse pangenome and 15 lateral gene transfer events.</title>
        <authorList>
            <person name="Petersen C."/>
            <person name="Sorensen T."/>
            <person name="Nielsen M.R."/>
            <person name="Sondergaard T.E."/>
            <person name="Sorensen J.L."/>
            <person name="Fitzpatrick D.A."/>
            <person name="Frisvad J.C."/>
            <person name="Nielsen K.L."/>
        </authorList>
    </citation>
    <scope>NUCLEOTIDE SEQUENCE</scope>
    <source>
        <strain evidence="1">IBT 20477</strain>
    </source>
</reference>
<dbReference type="AlphaFoldDB" id="A0A9W9JJV3"/>
<gene>
    <name evidence="1" type="ORF">N7449_007771</name>
</gene>
<accession>A0A9W9JJV3</accession>
<evidence type="ECO:0000313" key="1">
    <source>
        <dbReference type="EMBL" id="KAJ5197292.1"/>
    </source>
</evidence>
<dbReference type="EMBL" id="JAPQKQ010000005">
    <property type="protein sequence ID" value="KAJ5197292.1"/>
    <property type="molecule type" value="Genomic_DNA"/>
</dbReference>
<organism evidence="1 2">
    <name type="scientific">Penicillium cf. viridicatum</name>
    <dbReference type="NCBI Taxonomy" id="2972119"/>
    <lineage>
        <taxon>Eukaryota</taxon>
        <taxon>Fungi</taxon>
        <taxon>Dikarya</taxon>
        <taxon>Ascomycota</taxon>
        <taxon>Pezizomycotina</taxon>
        <taxon>Eurotiomycetes</taxon>
        <taxon>Eurotiomycetidae</taxon>
        <taxon>Eurotiales</taxon>
        <taxon>Aspergillaceae</taxon>
        <taxon>Penicillium</taxon>
    </lineage>
</organism>
<sequence length="81" mass="9079">MSKSKVEYQLQPVGVRLVEEIDVPVLRLEGGDSYFQGKYIELGTCVVISLRVMWVLWRLARVGWSSGIGSKPAGTTHDKKE</sequence>
<dbReference type="Proteomes" id="UP001150942">
    <property type="component" value="Unassembled WGS sequence"/>
</dbReference>